<comment type="caution">
    <text evidence="1">The sequence shown here is derived from an EMBL/GenBank/DDBJ whole genome shotgun (WGS) entry which is preliminary data.</text>
</comment>
<dbReference type="AlphaFoldDB" id="A0A543PJP5"/>
<dbReference type="OrthoDB" id="5194058at2"/>
<protein>
    <submittedName>
        <fullName evidence="1">Uncharacterized protein</fullName>
    </submittedName>
</protein>
<reference evidence="1 2" key="1">
    <citation type="submission" date="2019-06" db="EMBL/GenBank/DDBJ databases">
        <title>Sequencing the genomes of 1000 actinobacteria strains.</title>
        <authorList>
            <person name="Klenk H.-P."/>
        </authorList>
    </citation>
    <scope>NUCLEOTIDE SEQUENCE [LARGE SCALE GENOMIC DNA]</scope>
    <source>
        <strain evidence="1 2">DSM 46837</strain>
    </source>
</reference>
<name>A0A543PJP5_9ACTN</name>
<dbReference type="Proteomes" id="UP000319865">
    <property type="component" value="Unassembled WGS sequence"/>
</dbReference>
<evidence type="ECO:0000313" key="2">
    <source>
        <dbReference type="Proteomes" id="UP000319865"/>
    </source>
</evidence>
<gene>
    <name evidence="1" type="ORF">FHU33_3791</name>
</gene>
<keyword evidence="2" id="KW-1185">Reference proteome</keyword>
<dbReference type="RefSeq" id="WP_142026721.1">
    <property type="nucleotide sequence ID" value="NZ_VFQE01000001.1"/>
</dbReference>
<accession>A0A543PJP5</accession>
<organism evidence="1 2">
    <name type="scientific">Blastococcus colisei</name>
    <dbReference type="NCBI Taxonomy" id="1564162"/>
    <lineage>
        <taxon>Bacteria</taxon>
        <taxon>Bacillati</taxon>
        <taxon>Actinomycetota</taxon>
        <taxon>Actinomycetes</taxon>
        <taxon>Geodermatophilales</taxon>
        <taxon>Geodermatophilaceae</taxon>
        <taxon>Blastococcus</taxon>
    </lineage>
</organism>
<dbReference type="EMBL" id="VFQE01000001">
    <property type="protein sequence ID" value="TQN44293.1"/>
    <property type="molecule type" value="Genomic_DNA"/>
</dbReference>
<proteinExistence type="predicted"/>
<evidence type="ECO:0000313" key="1">
    <source>
        <dbReference type="EMBL" id="TQN44293.1"/>
    </source>
</evidence>
<sequence>MIVSSKSTLHAGDLVVAAEVSDVLERRGALEDPPVSLAVSDAVALGIAGIFRSDSDSGRVMQRFYRSGSVDSDELIEAAQVEQVFASPEGHASLYCLIGWVRSRMFEVAR</sequence>